<feature type="coiled-coil region" evidence="1">
    <location>
        <begin position="13"/>
        <end position="40"/>
    </location>
</feature>
<dbReference type="AlphaFoldDB" id="A0A202E6V7"/>
<dbReference type="RefSeq" id="WP_087715358.1">
    <property type="nucleotide sequence ID" value="NZ_MWPH01000003.1"/>
</dbReference>
<name>A0A202E6V7_9EURY</name>
<reference evidence="2 3" key="1">
    <citation type="submission" date="2017-02" db="EMBL/GenBank/DDBJ databases">
        <title>Natronthermophilus aegyptiacus gen. nov.,sp. nov., an aerobic, extremely halophilic alkalithermophilic archaeon isolated from the athalassohaline Wadi An Natrun, Egypt.</title>
        <authorList>
            <person name="Zhao B."/>
        </authorList>
    </citation>
    <scope>NUCLEOTIDE SEQUENCE [LARGE SCALE GENOMIC DNA]</scope>
    <source>
        <strain evidence="2 3">CGMCC 1.3597</strain>
    </source>
</reference>
<comment type="caution">
    <text evidence="2">The sequence shown here is derived from an EMBL/GenBank/DDBJ whole genome shotgun (WGS) entry which is preliminary data.</text>
</comment>
<protein>
    <submittedName>
        <fullName evidence="2">Uncharacterized protein</fullName>
    </submittedName>
</protein>
<dbReference type="EMBL" id="MWPH01000003">
    <property type="protein sequence ID" value="OVE83993.1"/>
    <property type="molecule type" value="Genomic_DNA"/>
</dbReference>
<evidence type="ECO:0000256" key="1">
    <source>
        <dbReference type="SAM" id="Coils"/>
    </source>
</evidence>
<dbReference type="Proteomes" id="UP000196084">
    <property type="component" value="Unassembled WGS sequence"/>
</dbReference>
<proteinExistence type="predicted"/>
<keyword evidence="1" id="KW-0175">Coiled coil</keyword>
<accession>A0A202E6V7</accession>
<evidence type="ECO:0000313" key="3">
    <source>
        <dbReference type="Proteomes" id="UP000196084"/>
    </source>
</evidence>
<keyword evidence="3" id="KW-1185">Reference proteome</keyword>
<dbReference type="OrthoDB" id="205571at2157"/>
<evidence type="ECO:0000313" key="2">
    <source>
        <dbReference type="EMBL" id="OVE83993.1"/>
    </source>
</evidence>
<gene>
    <name evidence="2" type="ORF">B2G88_13130</name>
</gene>
<organism evidence="2 3">
    <name type="scientific">Natronolimnobius baerhuensis</name>
    <dbReference type="NCBI Taxonomy" id="253108"/>
    <lineage>
        <taxon>Archaea</taxon>
        <taxon>Methanobacteriati</taxon>
        <taxon>Methanobacteriota</taxon>
        <taxon>Stenosarchaea group</taxon>
        <taxon>Halobacteria</taxon>
        <taxon>Halobacteriales</taxon>
        <taxon>Natrialbaceae</taxon>
        <taxon>Natronolimnobius</taxon>
    </lineage>
</organism>
<sequence length="84" mass="9584">MNRPSPPHRGRRERALIADLETLDRRLAALEREQRLVRNTLCGIAREIGPDVVIGSVCSHCSRSYVLITDGMLYCPKCKHRRTV</sequence>